<evidence type="ECO:0000256" key="3">
    <source>
        <dbReference type="ARBA" id="ARBA00022723"/>
    </source>
</evidence>
<dbReference type="AlphaFoldDB" id="W2S5F3"/>
<dbReference type="Pfam" id="PF00096">
    <property type="entry name" value="zf-C2H2"/>
    <property type="match status" value="1"/>
</dbReference>
<feature type="region of interest" description="Disordered" evidence="12">
    <location>
        <begin position="1"/>
        <end position="65"/>
    </location>
</feature>
<dbReference type="InterPro" id="IPR013087">
    <property type="entry name" value="Znf_C2H2_type"/>
</dbReference>
<reference evidence="14 15" key="1">
    <citation type="submission" date="2013-03" db="EMBL/GenBank/DDBJ databases">
        <title>The Genome Sequence of Phialophora europaea CBS 101466.</title>
        <authorList>
            <consortium name="The Broad Institute Genomics Platform"/>
            <person name="Cuomo C."/>
            <person name="de Hoog S."/>
            <person name="Gorbushina A."/>
            <person name="Walker B."/>
            <person name="Young S.K."/>
            <person name="Zeng Q."/>
            <person name="Gargeya S."/>
            <person name="Fitzgerald M."/>
            <person name="Haas B."/>
            <person name="Abouelleil A."/>
            <person name="Allen A.W."/>
            <person name="Alvarado L."/>
            <person name="Arachchi H.M."/>
            <person name="Berlin A.M."/>
            <person name="Chapman S.B."/>
            <person name="Gainer-Dewar J."/>
            <person name="Goldberg J."/>
            <person name="Griggs A."/>
            <person name="Gujja S."/>
            <person name="Hansen M."/>
            <person name="Howarth C."/>
            <person name="Imamovic A."/>
            <person name="Ireland A."/>
            <person name="Larimer J."/>
            <person name="McCowan C."/>
            <person name="Murphy C."/>
            <person name="Pearson M."/>
            <person name="Poon T.W."/>
            <person name="Priest M."/>
            <person name="Roberts A."/>
            <person name="Saif S."/>
            <person name="Shea T."/>
            <person name="Sisk P."/>
            <person name="Sykes S."/>
            <person name="Wortman J."/>
            <person name="Nusbaum C."/>
            <person name="Birren B."/>
        </authorList>
    </citation>
    <scope>NUCLEOTIDE SEQUENCE [LARGE SCALE GENOMIC DNA]</scope>
    <source>
        <strain evidence="14 15">CBS 101466</strain>
    </source>
</reference>
<dbReference type="HOGENOM" id="CLU_312383_0_0_1"/>
<evidence type="ECO:0000256" key="1">
    <source>
        <dbReference type="ARBA" id="ARBA00004123"/>
    </source>
</evidence>
<evidence type="ECO:0000259" key="13">
    <source>
        <dbReference type="PROSITE" id="PS50157"/>
    </source>
</evidence>
<evidence type="ECO:0000313" key="14">
    <source>
        <dbReference type="EMBL" id="ETN43845.1"/>
    </source>
</evidence>
<keyword evidence="6" id="KW-0862">Zinc</keyword>
<evidence type="ECO:0000256" key="9">
    <source>
        <dbReference type="ARBA" id="ARBA00038089"/>
    </source>
</evidence>
<dbReference type="VEuPathDB" id="FungiDB:HMPREF1541_10976"/>
<dbReference type="EMBL" id="KB822717">
    <property type="protein sequence ID" value="ETN43845.1"/>
    <property type="molecule type" value="Genomic_DNA"/>
</dbReference>
<dbReference type="RefSeq" id="XP_008713867.1">
    <property type="nucleotide sequence ID" value="XM_008715645.1"/>
</dbReference>
<feature type="domain" description="C2H2-type" evidence="13">
    <location>
        <begin position="517"/>
        <end position="550"/>
    </location>
</feature>
<dbReference type="PROSITE" id="PS50157">
    <property type="entry name" value="ZINC_FINGER_C2H2_2"/>
    <property type="match status" value="1"/>
</dbReference>
<keyword evidence="5 11" id="KW-0863">Zinc-finger</keyword>
<keyword evidence="8" id="KW-0539">Nucleus</keyword>
<dbReference type="SUPFAM" id="SSF57667">
    <property type="entry name" value="beta-beta-alpha zinc fingers"/>
    <property type="match status" value="1"/>
</dbReference>
<dbReference type="PANTHER" id="PTHR47257:SF1">
    <property type="entry name" value="PH-RESPONSE TRANSCRIPTION FACTOR PACC_RIM101"/>
    <property type="match status" value="1"/>
</dbReference>
<sequence>MPRRNKAASQRMPERPRSRLEPVTPVKRSQNLPKVRGEMSDAVPEATHITKEQQLATGDRRKRSTRSQLEAAMAKAESGKYIRDAYGNELFVRDEVDFDHMDRGVVYAYKSNMFRVRSHDEDFSGSQPLDLLHNAMTALRREEMLLRGLQQRVPSRCGYEVQANRDQALRDFIGIEPAGDLEGIGLPLQPARRNCAPGLVSYEGESDISWQVEGMEDGVASALPNEVDQPPFINCMVRADSGNDNAEHIEAPAHGQRMISLSPCFMKTPLGGRRMIDRKRKQEHAELDENDGDDATTATFRSGNKKLRSTEETGNRCSVATTGVGLNSRRHASSTEFRVDLDHPSSSTPQSTEHATPADRGKPGPPIEASNDPGRRHDKRPHTEQVTSAYKGSHASGKKSHNMLEPRDECSDVRQTRSNGWLNIHKPQCQGGVQGDSNQSNGSSDSCVGLPEEEPLLCKWRACRRSQDDFKTLKELYQHIGTAHYGRACEWDGCNKVFATLSRQYEHVLIHVPYRAHQCHVCGKTFKMYGNLNVHYRNEHSIDVHANQTSLDYSAPPETKSASTKDVVDAMEVVDPYLRPDNGPFEMTRRLSTFDQYVNTAPQPSVARQIVIPEVNHLTHRLAEGSVLLHGEGTASASSSEQGTPERDSPEDEPADDSVTRSDRDCDDKHNSGSDPPHNMCKGEADSPGYFSSTGRSAGAHSAGQNQSLRDESLDADSKLQAALSNAEMLPNGKIACCVETSETAALESAQAAFRYQGRTPIRREIVKWQQIVDDIAAGTLESWAESRVRKAQTDLSQFELASNTKSKCDDRRLVLQQELKMAKFALEREHHYYRDVYGAMEAVPIINCLQLSPADVAKPSRQPRWEDEYGFRPIAVVFEFFSLATLVKMVRVRQDAIEIWTETSKRSPEDTACYQKKIDYTEKQVSWIRREMSRRENH</sequence>
<feature type="compositionally biased region" description="Basic and acidic residues" evidence="12">
    <location>
        <begin position="402"/>
        <end position="413"/>
    </location>
</feature>
<evidence type="ECO:0000256" key="6">
    <source>
        <dbReference type="ARBA" id="ARBA00022833"/>
    </source>
</evidence>
<dbReference type="InterPro" id="IPR036236">
    <property type="entry name" value="Znf_C2H2_sf"/>
</dbReference>
<evidence type="ECO:0000256" key="7">
    <source>
        <dbReference type="ARBA" id="ARBA00023159"/>
    </source>
</evidence>
<accession>W2S5F3</accession>
<comment type="subcellular location">
    <subcellularLocation>
        <location evidence="1">Nucleus</location>
    </subcellularLocation>
</comment>
<dbReference type="PANTHER" id="PTHR47257">
    <property type="entry name" value="PH-RESPONSE TRANSCRIPTION FACTOR PACC/RIM101"/>
    <property type="match status" value="1"/>
</dbReference>
<dbReference type="GO" id="GO:0005634">
    <property type="term" value="C:nucleus"/>
    <property type="evidence" value="ECO:0007669"/>
    <property type="project" value="UniProtKB-SubCell"/>
</dbReference>
<protein>
    <recommendedName>
        <fullName evidence="10">pH-response transcription factor pacC/RIM101</fullName>
    </recommendedName>
</protein>
<proteinExistence type="inferred from homology"/>
<dbReference type="InterPro" id="IPR050806">
    <property type="entry name" value="pacC/RIM101"/>
</dbReference>
<dbReference type="eggNOG" id="KOG1721">
    <property type="taxonomic scope" value="Eukaryota"/>
</dbReference>
<dbReference type="PROSITE" id="PS00028">
    <property type="entry name" value="ZINC_FINGER_C2H2_1"/>
    <property type="match status" value="1"/>
</dbReference>
<evidence type="ECO:0000313" key="15">
    <source>
        <dbReference type="Proteomes" id="UP000030752"/>
    </source>
</evidence>
<keyword evidence="2" id="KW-0678">Repressor</keyword>
<feature type="region of interest" description="Disordered" evidence="12">
    <location>
        <begin position="632"/>
        <end position="714"/>
    </location>
</feature>
<keyword evidence="15" id="KW-1185">Reference proteome</keyword>
<organism evidence="14 15">
    <name type="scientific">Cyphellophora europaea (strain CBS 101466)</name>
    <name type="common">Phialophora europaea</name>
    <dbReference type="NCBI Taxonomy" id="1220924"/>
    <lineage>
        <taxon>Eukaryota</taxon>
        <taxon>Fungi</taxon>
        <taxon>Dikarya</taxon>
        <taxon>Ascomycota</taxon>
        <taxon>Pezizomycotina</taxon>
        <taxon>Eurotiomycetes</taxon>
        <taxon>Chaetothyriomycetidae</taxon>
        <taxon>Chaetothyriales</taxon>
        <taxon>Cyphellophoraceae</taxon>
        <taxon>Cyphellophora</taxon>
    </lineage>
</organism>
<evidence type="ECO:0000256" key="10">
    <source>
        <dbReference type="ARBA" id="ARBA00039490"/>
    </source>
</evidence>
<feature type="compositionally biased region" description="Basic and acidic residues" evidence="12">
    <location>
        <begin position="658"/>
        <end position="672"/>
    </location>
</feature>
<dbReference type="OrthoDB" id="4748970at2759"/>
<dbReference type="InParanoid" id="W2S5F3"/>
<evidence type="ECO:0000256" key="5">
    <source>
        <dbReference type="ARBA" id="ARBA00022771"/>
    </source>
</evidence>
<feature type="compositionally biased region" description="Polar residues" evidence="12">
    <location>
        <begin position="344"/>
        <end position="354"/>
    </location>
</feature>
<evidence type="ECO:0000256" key="8">
    <source>
        <dbReference type="ARBA" id="ARBA00023242"/>
    </source>
</evidence>
<feature type="compositionally biased region" description="Polar residues" evidence="12">
    <location>
        <begin position="315"/>
        <end position="325"/>
    </location>
</feature>
<dbReference type="GeneID" id="19978315"/>
<dbReference type="STRING" id="1220924.W2S5F3"/>
<keyword evidence="4" id="KW-0677">Repeat</keyword>
<dbReference type="GO" id="GO:0008270">
    <property type="term" value="F:zinc ion binding"/>
    <property type="evidence" value="ECO:0007669"/>
    <property type="project" value="UniProtKB-KW"/>
</dbReference>
<dbReference type="Proteomes" id="UP000030752">
    <property type="component" value="Unassembled WGS sequence"/>
</dbReference>
<evidence type="ECO:0000256" key="4">
    <source>
        <dbReference type="ARBA" id="ARBA00022737"/>
    </source>
</evidence>
<name>W2S5F3_CYPE1</name>
<evidence type="ECO:0000256" key="2">
    <source>
        <dbReference type="ARBA" id="ARBA00022491"/>
    </source>
</evidence>
<dbReference type="Gene3D" id="3.30.160.60">
    <property type="entry name" value="Classic Zinc Finger"/>
    <property type="match status" value="1"/>
</dbReference>
<keyword evidence="7" id="KW-0010">Activator</keyword>
<evidence type="ECO:0000256" key="12">
    <source>
        <dbReference type="SAM" id="MobiDB-lite"/>
    </source>
</evidence>
<dbReference type="SMART" id="SM00355">
    <property type="entry name" value="ZnF_C2H2"/>
    <property type="match status" value="3"/>
</dbReference>
<evidence type="ECO:0000256" key="11">
    <source>
        <dbReference type="PROSITE-ProRule" id="PRU00042"/>
    </source>
</evidence>
<feature type="region of interest" description="Disordered" evidence="12">
    <location>
        <begin position="282"/>
        <end position="413"/>
    </location>
</feature>
<comment type="similarity">
    <text evidence="9">Belongs to the pacC/RIM101 family.</text>
</comment>
<keyword evidence="3" id="KW-0479">Metal-binding</keyword>
<gene>
    <name evidence="14" type="ORF">HMPREF1541_10976</name>
</gene>